<gene>
    <name evidence="1" type="ORF">AKJ48_02670</name>
</gene>
<keyword evidence="2" id="KW-1185">Reference proteome</keyword>
<dbReference type="InterPro" id="IPR036237">
    <property type="entry name" value="Xyl_isomerase-like_sf"/>
</dbReference>
<sequence>MVKSLIELGQLAEEEGIAFHVENNTAFDKVFVEPEELIDVVEEVRGQDVEIYFNFDIGHWFTRADQGKEISMPPEEVMNKIPGEMVKELARRLMEINPKLLDSFEGEVIDPYKTTLR</sequence>
<evidence type="ECO:0000313" key="1">
    <source>
        <dbReference type="EMBL" id="KXB04403.1"/>
    </source>
</evidence>
<organism evidence="1 2">
    <name type="scientific">candidate division MSBL1 archaeon SCGC-AAA261O19</name>
    <dbReference type="NCBI Taxonomy" id="1698277"/>
    <lineage>
        <taxon>Archaea</taxon>
        <taxon>Methanobacteriati</taxon>
        <taxon>Methanobacteriota</taxon>
        <taxon>candidate division MSBL1</taxon>
    </lineage>
</organism>
<dbReference type="EMBL" id="LHYB01000033">
    <property type="protein sequence ID" value="KXB04403.1"/>
    <property type="molecule type" value="Genomic_DNA"/>
</dbReference>
<evidence type="ECO:0008006" key="3">
    <source>
        <dbReference type="Google" id="ProtNLM"/>
    </source>
</evidence>
<evidence type="ECO:0000313" key="2">
    <source>
        <dbReference type="Proteomes" id="UP000070076"/>
    </source>
</evidence>
<dbReference type="Proteomes" id="UP000070076">
    <property type="component" value="Unassembled WGS sequence"/>
</dbReference>
<reference evidence="1 2" key="1">
    <citation type="journal article" date="2016" name="Sci. Rep.">
        <title>Metabolic traits of an uncultured archaeal lineage -MSBL1- from brine pools of the Red Sea.</title>
        <authorList>
            <person name="Mwirichia R."/>
            <person name="Alam I."/>
            <person name="Rashid M."/>
            <person name="Vinu M."/>
            <person name="Ba-Alawi W."/>
            <person name="Anthony Kamau A."/>
            <person name="Kamanda Ngugi D."/>
            <person name="Goker M."/>
            <person name="Klenk H.P."/>
            <person name="Bajic V."/>
            <person name="Stingl U."/>
        </authorList>
    </citation>
    <scope>NUCLEOTIDE SEQUENCE [LARGE SCALE GENOMIC DNA]</scope>
    <source>
        <strain evidence="1">SCGC-AAA261O19</strain>
    </source>
</reference>
<accession>A0A133VD77</accession>
<comment type="caution">
    <text evidence="1">The sequence shown here is derived from an EMBL/GenBank/DDBJ whole genome shotgun (WGS) entry which is preliminary data.</text>
</comment>
<feature type="non-terminal residue" evidence="1">
    <location>
        <position position="117"/>
    </location>
</feature>
<dbReference type="AlphaFoldDB" id="A0A133VD77"/>
<dbReference type="SUPFAM" id="SSF51658">
    <property type="entry name" value="Xylose isomerase-like"/>
    <property type="match status" value="1"/>
</dbReference>
<dbReference type="Gene3D" id="3.20.20.150">
    <property type="entry name" value="Divalent-metal-dependent TIM barrel enzymes"/>
    <property type="match status" value="1"/>
</dbReference>
<proteinExistence type="predicted"/>
<protein>
    <recommendedName>
        <fullName evidence="3">Xylose isomerase-like TIM barrel domain-containing protein</fullName>
    </recommendedName>
</protein>
<name>A0A133VD77_9EURY</name>